<protein>
    <submittedName>
        <fullName evidence="2">Uncharacterized protein</fullName>
    </submittedName>
</protein>
<sequence>MVAIIIGDEDERCVCSFVATDDPHVDPSHGPTPELTPGDNSPDGGSVEVTPVTGVPAASSILAAILSPEADIY</sequence>
<dbReference type="AlphaFoldDB" id="A0A8J5MN37"/>
<accession>A0A8J5MN37</accession>
<evidence type="ECO:0000313" key="3">
    <source>
        <dbReference type="Proteomes" id="UP000747542"/>
    </source>
</evidence>
<dbReference type="EMBL" id="JAHLQT010037907">
    <property type="protein sequence ID" value="KAG7157207.1"/>
    <property type="molecule type" value="Genomic_DNA"/>
</dbReference>
<comment type="caution">
    <text evidence="2">The sequence shown here is derived from an EMBL/GenBank/DDBJ whole genome shotgun (WGS) entry which is preliminary data.</text>
</comment>
<gene>
    <name evidence="2" type="ORF">Hamer_G010058</name>
</gene>
<organism evidence="2 3">
    <name type="scientific">Homarus americanus</name>
    <name type="common">American lobster</name>
    <dbReference type="NCBI Taxonomy" id="6706"/>
    <lineage>
        <taxon>Eukaryota</taxon>
        <taxon>Metazoa</taxon>
        <taxon>Ecdysozoa</taxon>
        <taxon>Arthropoda</taxon>
        <taxon>Crustacea</taxon>
        <taxon>Multicrustacea</taxon>
        <taxon>Malacostraca</taxon>
        <taxon>Eumalacostraca</taxon>
        <taxon>Eucarida</taxon>
        <taxon>Decapoda</taxon>
        <taxon>Pleocyemata</taxon>
        <taxon>Astacidea</taxon>
        <taxon>Nephropoidea</taxon>
        <taxon>Nephropidae</taxon>
        <taxon>Homarus</taxon>
    </lineage>
</organism>
<proteinExistence type="predicted"/>
<dbReference type="Proteomes" id="UP000747542">
    <property type="component" value="Unassembled WGS sequence"/>
</dbReference>
<reference evidence="2" key="1">
    <citation type="journal article" date="2021" name="Sci. Adv.">
        <title>The American lobster genome reveals insights on longevity, neural, and immune adaptations.</title>
        <authorList>
            <person name="Polinski J.M."/>
            <person name="Zimin A.V."/>
            <person name="Clark K.F."/>
            <person name="Kohn A.B."/>
            <person name="Sadowski N."/>
            <person name="Timp W."/>
            <person name="Ptitsyn A."/>
            <person name="Khanna P."/>
            <person name="Romanova D.Y."/>
            <person name="Williams P."/>
            <person name="Greenwood S.J."/>
            <person name="Moroz L.L."/>
            <person name="Walt D.R."/>
            <person name="Bodnar A.G."/>
        </authorList>
    </citation>
    <scope>NUCLEOTIDE SEQUENCE</scope>
    <source>
        <strain evidence="2">GMGI-L3</strain>
    </source>
</reference>
<feature type="non-terminal residue" evidence="2">
    <location>
        <position position="73"/>
    </location>
</feature>
<feature type="region of interest" description="Disordered" evidence="1">
    <location>
        <begin position="21"/>
        <end position="48"/>
    </location>
</feature>
<name>A0A8J5MN37_HOMAM</name>
<keyword evidence="3" id="KW-1185">Reference proteome</keyword>
<evidence type="ECO:0000313" key="2">
    <source>
        <dbReference type="EMBL" id="KAG7157207.1"/>
    </source>
</evidence>
<evidence type="ECO:0000256" key="1">
    <source>
        <dbReference type="SAM" id="MobiDB-lite"/>
    </source>
</evidence>